<organism evidence="9">
    <name type="scientific">Caldimicrobium thiodismutans</name>
    <dbReference type="NCBI Taxonomy" id="1653476"/>
    <lineage>
        <taxon>Bacteria</taxon>
        <taxon>Pseudomonadati</taxon>
        <taxon>Thermodesulfobacteriota</taxon>
        <taxon>Thermodesulfobacteria</taxon>
        <taxon>Thermodesulfobacteriales</taxon>
        <taxon>Thermodesulfobacteriaceae</taxon>
        <taxon>Caldimicrobium</taxon>
    </lineage>
</organism>
<evidence type="ECO:0000256" key="8">
    <source>
        <dbReference type="HAMAP-Rule" id="MF_00500"/>
    </source>
</evidence>
<accession>A0A832GPA3</accession>
<dbReference type="HAMAP" id="MF_00500">
    <property type="entry name" value="Ribosomal_bS20"/>
    <property type="match status" value="1"/>
</dbReference>
<comment type="function">
    <text evidence="1 8">Binds directly to 16S ribosomal RNA.</text>
</comment>
<dbReference type="GO" id="GO:0006412">
    <property type="term" value="P:translation"/>
    <property type="evidence" value="ECO:0007669"/>
    <property type="project" value="UniProtKB-UniRule"/>
</dbReference>
<reference evidence="9" key="1">
    <citation type="journal article" date="2020" name="mSystems">
        <title>Genome- and Community-Level Interaction Insights into Carbon Utilization and Element Cycling Functions of Hydrothermarchaeota in Hydrothermal Sediment.</title>
        <authorList>
            <person name="Zhou Z."/>
            <person name="Liu Y."/>
            <person name="Xu W."/>
            <person name="Pan J."/>
            <person name="Luo Z.H."/>
            <person name="Li M."/>
        </authorList>
    </citation>
    <scope>NUCLEOTIDE SEQUENCE [LARGE SCALE GENOMIC DNA]</scope>
    <source>
        <strain evidence="9">SpSt-605</strain>
    </source>
</reference>
<keyword evidence="3 8" id="KW-0699">rRNA-binding</keyword>
<evidence type="ECO:0000256" key="7">
    <source>
        <dbReference type="ARBA" id="ARBA00035136"/>
    </source>
</evidence>
<dbReference type="FunFam" id="1.20.58.110:FF:000001">
    <property type="entry name" value="30S ribosomal protein S20"/>
    <property type="match status" value="1"/>
</dbReference>
<sequence>MPQHKSAEKAWRQSEKRRLRNRMFKTRLKTEIKKFLSLLEKGDLESAEKQLRVTQGLLHKGVSKGILHKNKAANKISKLFSKLNQMKARVQA</sequence>
<comment type="similarity">
    <text evidence="2 8">Belongs to the bacterial ribosomal protein bS20 family.</text>
</comment>
<evidence type="ECO:0000256" key="1">
    <source>
        <dbReference type="ARBA" id="ARBA00003134"/>
    </source>
</evidence>
<dbReference type="Gene3D" id="1.20.58.110">
    <property type="entry name" value="Ribosomal protein S20"/>
    <property type="match status" value="1"/>
</dbReference>
<dbReference type="NCBIfam" id="TIGR00029">
    <property type="entry name" value="S20"/>
    <property type="match status" value="1"/>
</dbReference>
<evidence type="ECO:0000256" key="3">
    <source>
        <dbReference type="ARBA" id="ARBA00022730"/>
    </source>
</evidence>
<keyword evidence="4 8" id="KW-0694">RNA-binding</keyword>
<dbReference type="GO" id="GO:0070181">
    <property type="term" value="F:small ribosomal subunit rRNA binding"/>
    <property type="evidence" value="ECO:0007669"/>
    <property type="project" value="TreeGrafter"/>
</dbReference>
<keyword evidence="6 8" id="KW-0687">Ribonucleoprotein</keyword>
<dbReference type="SUPFAM" id="SSF46992">
    <property type="entry name" value="Ribosomal protein S20"/>
    <property type="match status" value="1"/>
</dbReference>
<gene>
    <name evidence="8" type="primary">rpsT</name>
    <name evidence="9" type="ORF">ENT73_05285</name>
</gene>
<dbReference type="PANTHER" id="PTHR33398:SF1">
    <property type="entry name" value="SMALL RIBOSOMAL SUBUNIT PROTEIN BS20C"/>
    <property type="match status" value="1"/>
</dbReference>
<evidence type="ECO:0000256" key="4">
    <source>
        <dbReference type="ARBA" id="ARBA00022884"/>
    </source>
</evidence>
<dbReference type="InterPro" id="IPR002583">
    <property type="entry name" value="Ribosomal_bS20"/>
</dbReference>
<dbReference type="InterPro" id="IPR036510">
    <property type="entry name" value="Ribosomal_bS20_sf"/>
</dbReference>
<evidence type="ECO:0000256" key="5">
    <source>
        <dbReference type="ARBA" id="ARBA00022980"/>
    </source>
</evidence>
<dbReference type="GO" id="GO:0005829">
    <property type="term" value="C:cytosol"/>
    <property type="evidence" value="ECO:0007669"/>
    <property type="project" value="TreeGrafter"/>
</dbReference>
<dbReference type="Pfam" id="PF01649">
    <property type="entry name" value="Ribosomal_S20p"/>
    <property type="match status" value="1"/>
</dbReference>
<keyword evidence="5 8" id="KW-0689">Ribosomal protein</keyword>
<evidence type="ECO:0000256" key="2">
    <source>
        <dbReference type="ARBA" id="ARBA00007634"/>
    </source>
</evidence>
<evidence type="ECO:0000313" key="9">
    <source>
        <dbReference type="EMBL" id="HGV55482.1"/>
    </source>
</evidence>
<protein>
    <recommendedName>
        <fullName evidence="7 8">Small ribosomal subunit protein bS20</fullName>
    </recommendedName>
</protein>
<dbReference type="GO" id="GO:0003735">
    <property type="term" value="F:structural constituent of ribosome"/>
    <property type="evidence" value="ECO:0007669"/>
    <property type="project" value="InterPro"/>
</dbReference>
<name>A0A832GPA3_9BACT</name>
<dbReference type="AlphaFoldDB" id="A0A832GPA3"/>
<dbReference type="GO" id="GO:0015935">
    <property type="term" value="C:small ribosomal subunit"/>
    <property type="evidence" value="ECO:0007669"/>
    <property type="project" value="TreeGrafter"/>
</dbReference>
<comment type="caution">
    <text evidence="9">The sequence shown here is derived from an EMBL/GenBank/DDBJ whole genome shotgun (WGS) entry which is preliminary data.</text>
</comment>
<dbReference type="EMBL" id="DSZU01000090">
    <property type="protein sequence ID" value="HGV55482.1"/>
    <property type="molecule type" value="Genomic_DNA"/>
</dbReference>
<dbReference type="PANTHER" id="PTHR33398">
    <property type="entry name" value="30S RIBOSOMAL PROTEIN S20"/>
    <property type="match status" value="1"/>
</dbReference>
<evidence type="ECO:0000256" key="6">
    <source>
        <dbReference type="ARBA" id="ARBA00023274"/>
    </source>
</evidence>
<proteinExistence type="inferred from homology"/>